<evidence type="ECO:0000313" key="2">
    <source>
        <dbReference type="Proteomes" id="UP001177160"/>
    </source>
</evidence>
<sequence>MIKKLSLLCIVICLTSLVTSCKRWHTKEIVEGIYETREIITNGDFILCKVKVQFIELSKDNYDVSKGIDVLDDLASPRDNHKYYQVKLSIQKNDEDEVYYPLLFLGGNAIGGNPNEYRFTFEYVFDEVVYTVNLLLKVINLPSSISLRMDSLGPYDIDWFRMWEVK</sequence>
<dbReference type="EMBL" id="JAOVQM010000001">
    <property type="protein sequence ID" value="MCV2231242.1"/>
    <property type="molecule type" value="Genomic_DNA"/>
</dbReference>
<dbReference type="Proteomes" id="UP001177160">
    <property type="component" value="Unassembled WGS sequence"/>
</dbReference>
<reference evidence="1" key="1">
    <citation type="submission" date="2022-09" db="EMBL/GenBank/DDBJ databases">
        <title>Novel Mycoplasma species identified in domestic and wild animals.</title>
        <authorList>
            <person name="Volokhov D.V."/>
            <person name="Furtak V.A."/>
            <person name="Zagorodnyaya T.A."/>
        </authorList>
    </citation>
    <scope>NUCLEOTIDE SEQUENCE</scope>
    <source>
        <strain evidence="1">Oakley</strain>
    </source>
</reference>
<gene>
    <name evidence="1" type="ORF">N7548_00180</name>
</gene>
<keyword evidence="2" id="KW-1185">Reference proteome</keyword>
<name>A0ABT2Y435_9MOLU</name>
<proteinExistence type="predicted"/>
<evidence type="ECO:0000313" key="1">
    <source>
        <dbReference type="EMBL" id="MCV2231242.1"/>
    </source>
</evidence>
<dbReference type="PROSITE" id="PS51257">
    <property type="entry name" value="PROKAR_LIPOPROTEIN"/>
    <property type="match status" value="1"/>
</dbReference>
<accession>A0ABT2Y435</accession>
<comment type="caution">
    <text evidence="1">The sequence shown here is derived from an EMBL/GenBank/DDBJ whole genome shotgun (WGS) entry which is preliminary data.</text>
</comment>
<organism evidence="1 2">
    <name type="scientific">Paracholeplasma manati</name>
    <dbReference type="NCBI Taxonomy" id="591373"/>
    <lineage>
        <taxon>Bacteria</taxon>
        <taxon>Bacillati</taxon>
        <taxon>Mycoplasmatota</taxon>
        <taxon>Mollicutes</taxon>
        <taxon>Acholeplasmatales</taxon>
        <taxon>Acholeplasmataceae</taxon>
        <taxon>Paracholeplasma</taxon>
    </lineage>
</organism>
<dbReference type="RefSeq" id="WP_263607355.1">
    <property type="nucleotide sequence ID" value="NZ_JAOVQM010000001.1"/>
</dbReference>
<protein>
    <submittedName>
        <fullName evidence="1">Uncharacterized protein</fullName>
    </submittedName>
</protein>